<evidence type="ECO:0000256" key="1">
    <source>
        <dbReference type="SAM" id="MobiDB-lite"/>
    </source>
</evidence>
<evidence type="ECO:0000313" key="3">
    <source>
        <dbReference type="Proteomes" id="UP000480854"/>
    </source>
</evidence>
<organism evidence="2 3">
    <name type="scientific">Roseomonas genomospecies 6</name>
    <dbReference type="NCBI Taxonomy" id="214106"/>
    <lineage>
        <taxon>Bacteria</taxon>
        <taxon>Pseudomonadati</taxon>
        <taxon>Pseudomonadota</taxon>
        <taxon>Alphaproteobacteria</taxon>
        <taxon>Acetobacterales</taxon>
        <taxon>Roseomonadaceae</taxon>
        <taxon>Roseomonas</taxon>
    </lineage>
</organism>
<gene>
    <name evidence="2" type="ORF">DS843_29875</name>
</gene>
<protein>
    <submittedName>
        <fullName evidence="2">Uncharacterized protein</fullName>
    </submittedName>
</protein>
<dbReference type="Proteomes" id="UP000480854">
    <property type="component" value="Unassembled WGS sequence"/>
</dbReference>
<dbReference type="EMBL" id="QOKW01000050">
    <property type="protein sequence ID" value="KAA0675839.1"/>
    <property type="molecule type" value="Genomic_DNA"/>
</dbReference>
<keyword evidence="3" id="KW-1185">Reference proteome</keyword>
<accession>A0A9W7KN35</accession>
<reference evidence="2 3" key="1">
    <citation type="submission" date="2018-07" db="EMBL/GenBank/DDBJ databases">
        <title>Genome sequence of Azospirillum sp. ATCC 49961.</title>
        <authorList>
            <person name="Sant'Anna F.H."/>
            <person name="Baldani J.I."/>
            <person name="Zilli J.E."/>
            <person name="Reis V.M."/>
            <person name="Hartmann A."/>
            <person name="Cruz L."/>
            <person name="de Souza E.M."/>
            <person name="de Oliveira Pedrosa F."/>
            <person name="Passaglia L.M.P."/>
        </authorList>
    </citation>
    <scope>NUCLEOTIDE SEQUENCE [LARGE SCALE GENOMIC DNA]</scope>
    <source>
        <strain evidence="2 3">ATCC 49961</strain>
    </source>
</reference>
<proteinExistence type="predicted"/>
<evidence type="ECO:0000313" key="2">
    <source>
        <dbReference type="EMBL" id="KAA0675839.1"/>
    </source>
</evidence>
<dbReference type="AlphaFoldDB" id="A0A9W7KN35"/>
<feature type="region of interest" description="Disordered" evidence="1">
    <location>
        <begin position="23"/>
        <end position="59"/>
    </location>
</feature>
<comment type="caution">
    <text evidence="2">The sequence shown here is derived from an EMBL/GenBank/DDBJ whole genome shotgun (WGS) entry which is preliminary data.</text>
</comment>
<name>A0A9W7KN35_9PROT</name>
<sequence length="59" mass="6173">MPMELTTGCLAAERLSVGRFRDAPAASTDRQRGGWASSHSGGVRRAAETRSGVVSRGVV</sequence>